<dbReference type="RefSeq" id="WP_382259752.1">
    <property type="nucleotide sequence ID" value="NZ_JBHTBX010000015.1"/>
</dbReference>
<proteinExistence type="predicted"/>
<comment type="caution">
    <text evidence="1">The sequence shown here is derived from an EMBL/GenBank/DDBJ whole genome shotgun (WGS) entry which is preliminary data.</text>
</comment>
<dbReference type="EMBL" id="JBHTBX010000015">
    <property type="protein sequence ID" value="MFC7436243.1"/>
    <property type="molecule type" value="Genomic_DNA"/>
</dbReference>
<dbReference type="Proteomes" id="UP001596495">
    <property type="component" value="Unassembled WGS sequence"/>
</dbReference>
<evidence type="ECO:0000313" key="2">
    <source>
        <dbReference type="Proteomes" id="UP001596495"/>
    </source>
</evidence>
<evidence type="ECO:0000313" key="1">
    <source>
        <dbReference type="EMBL" id="MFC7436243.1"/>
    </source>
</evidence>
<protein>
    <submittedName>
        <fullName evidence="1">Uncharacterized protein</fullName>
    </submittedName>
</protein>
<keyword evidence="2" id="KW-1185">Reference proteome</keyword>
<reference evidence="2" key="1">
    <citation type="journal article" date="2019" name="Int. J. Syst. Evol. Microbiol.">
        <title>The Global Catalogue of Microorganisms (GCM) 10K type strain sequencing project: providing services to taxonomists for standard genome sequencing and annotation.</title>
        <authorList>
            <consortium name="The Broad Institute Genomics Platform"/>
            <consortium name="The Broad Institute Genome Sequencing Center for Infectious Disease"/>
            <person name="Wu L."/>
            <person name="Ma J."/>
        </authorList>
    </citation>
    <scope>NUCLEOTIDE SEQUENCE [LARGE SCALE GENOMIC DNA]</scope>
    <source>
        <strain evidence="2">CCUG 54518</strain>
    </source>
</reference>
<sequence>MKTTDFFWSWDGQPAIRDMTMNRARASTMLKSWRQKAAAASAGRTERYDLCRVGRGIYRVQTASGLTGTMFVGSCAAQGARHAGR</sequence>
<accession>A0ABW2RDW0</accession>
<name>A0ABW2RDW0_9BURK</name>
<gene>
    <name evidence="1" type="ORF">ACFQNJ_17175</name>
</gene>
<organism evidence="1 2">
    <name type="scientific">Hydrogenophaga bisanensis</name>
    <dbReference type="NCBI Taxonomy" id="439611"/>
    <lineage>
        <taxon>Bacteria</taxon>
        <taxon>Pseudomonadati</taxon>
        <taxon>Pseudomonadota</taxon>
        <taxon>Betaproteobacteria</taxon>
        <taxon>Burkholderiales</taxon>
        <taxon>Comamonadaceae</taxon>
        <taxon>Hydrogenophaga</taxon>
    </lineage>
</organism>